<evidence type="ECO:0000313" key="1">
    <source>
        <dbReference type="EMBL" id="GAH07315.1"/>
    </source>
</evidence>
<feature type="non-terminal residue" evidence="1">
    <location>
        <position position="1"/>
    </location>
</feature>
<dbReference type="EMBL" id="BART01036074">
    <property type="protein sequence ID" value="GAH07315.1"/>
    <property type="molecule type" value="Genomic_DNA"/>
</dbReference>
<gene>
    <name evidence="1" type="ORF">S01H4_60992</name>
</gene>
<organism evidence="1">
    <name type="scientific">marine sediment metagenome</name>
    <dbReference type="NCBI Taxonomy" id="412755"/>
    <lineage>
        <taxon>unclassified sequences</taxon>
        <taxon>metagenomes</taxon>
        <taxon>ecological metagenomes</taxon>
    </lineage>
</organism>
<reference evidence="1" key="1">
    <citation type="journal article" date="2014" name="Front. Microbiol.">
        <title>High frequency of phylogenetically diverse reductive dehalogenase-homologous genes in deep subseafloor sedimentary metagenomes.</title>
        <authorList>
            <person name="Kawai M."/>
            <person name="Futagami T."/>
            <person name="Toyoda A."/>
            <person name="Takaki Y."/>
            <person name="Nishi S."/>
            <person name="Hori S."/>
            <person name="Arai W."/>
            <person name="Tsubouchi T."/>
            <person name="Morono Y."/>
            <person name="Uchiyama I."/>
            <person name="Ito T."/>
            <person name="Fujiyama A."/>
            <person name="Inagaki F."/>
            <person name="Takami H."/>
        </authorList>
    </citation>
    <scope>NUCLEOTIDE SEQUENCE</scope>
    <source>
        <strain evidence="1">Expedition CK06-06</strain>
    </source>
</reference>
<sequence length="54" mass="6154">INHIVRNGLIDLQYKARMIARQADGILNRCKEMEAALDKVEEDNPTDNERSVSV</sequence>
<accession>X1DG78</accession>
<dbReference type="AlphaFoldDB" id="X1DG78"/>
<comment type="caution">
    <text evidence="1">The sequence shown here is derived from an EMBL/GenBank/DDBJ whole genome shotgun (WGS) entry which is preliminary data.</text>
</comment>
<name>X1DG78_9ZZZZ</name>
<proteinExistence type="predicted"/>
<protein>
    <submittedName>
        <fullName evidence="1">Uncharacterized protein</fullName>
    </submittedName>
</protein>